<dbReference type="InterPro" id="IPR016047">
    <property type="entry name" value="M23ase_b-sheet_dom"/>
</dbReference>
<name>A0A238U7Z1_9FLAO</name>
<proteinExistence type="predicted"/>
<dbReference type="InterPro" id="IPR011055">
    <property type="entry name" value="Dup_hybrid_motif"/>
</dbReference>
<evidence type="ECO:0000259" key="1">
    <source>
        <dbReference type="Pfam" id="PF01551"/>
    </source>
</evidence>
<sequence>MINRYALKHLYILFLLCSVSVSFSQKKYSKSYFSNPMDIPVVVAGTFGELRSNHFHSGIDLKTQQKEGIPILAPANGYIYRIKVAQYGFGKVLYVKHPSGFTTVFAHLQRFAPKIQKFVKSVQYKKKSYYTGNLFPEEDKFPVKKGEIIGYSGDTGSSGGPHLHYEIRDSRTDKIINPLHFGLAVKDTRNPIIEKLMVFPLDTNARVNNANVKSIIPIKKIERGKYVSQRIEANGTIGLGVVTFDRQDEAMNRNGIYSLEMHVNGERVYYHDVETFSFAESKYINLLIDYDHYGKFKKKFQKTHRVSKNKLSLYENLINEGKLNIEPLASYNVEIIAKDFKGNASTLRIPIKGVSKNDLEIKKDTTAYKITAVNFHKFQKDGVTIAFPKNSFYHDCYLDFDVNNGIAKIHEPTIPLDKRFTLTFDTSHLNTVEKQQVYIANVTKSKYPKYVATKKKKNKVYTNQKTLGSYALKLDSISPKITLINFADNQWISKNKTLKVKIKDEDSGINGFRGSIDGQWILMEYNHKKGILTYDFSDKKLVGSKHIFKIVVSDKVGNTETISTTFYRKP</sequence>
<dbReference type="InterPro" id="IPR050570">
    <property type="entry name" value="Cell_wall_metabolism_enzyme"/>
</dbReference>
<dbReference type="PANTHER" id="PTHR21666">
    <property type="entry name" value="PEPTIDASE-RELATED"/>
    <property type="match status" value="1"/>
</dbReference>
<dbReference type="SUPFAM" id="SSF51261">
    <property type="entry name" value="Duplicated hybrid motif"/>
    <property type="match status" value="1"/>
</dbReference>
<evidence type="ECO:0000313" key="3">
    <source>
        <dbReference type="Proteomes" id="UP000215214"/>
    </source>
</evidence>
<dbReference type="AlphaFoldDB" id="A0A238U7Z1"/>
<accession>A0A238U7Z1</accession>
<dbReference type="PANTHER" id="PTHR21666:SF270">
    <property type="entry name" value="MUREIN HYDROLASE ACTIVATOR ENVC"/>
    <property type="match status" value="1"/>
</dbReference>
<reference evidence="2 3" key="1">
    <citation type="submission" date="2017-07" db="EMBL/GenBank/DDBJ databases">
        <authorList>
            <person name="Sun Z.S."/>
            <person name="Albrecht U."/>
            <person name="Echele G."/>
            <person name="Lee C.C."/>
        </authorList>
    </citation>
    <scope>NUCLEOTIDE SEQUENCE [LARGE SCALE GENOMIC DNA]</scope>
    <source>
        <strain evidence="3">type strain: KCTC 22618</strain>
    </source>
</reference>
<feature type="domain" description="M23ase beta-sheet core" evidence="1">
    <location>
        <begin position="142"/>
        <end position="171"/>
    </location>
</feature>
<dbReference type="EMBL" id="LT899436">
    <property type="protein sequence ID" value="SNR15313.1"/>
    <property type="molecule type" value="Genomic_DNA"/>
</dbReference>
<dbReference type="GO" id="GO:0004222">
    <property type="term" value="F:metalloendopeptidase activity"/>
    <property type="evidence" value="ECO:0007669"/>
    <property type="project" value="TreeGrafter"/>
</dbReference>
<feature type="domain" description="M23ase beta-sheet core" evidence="1">
    <location>
        <begin position="55"/>
        <end position="121"/>
    </location>
</feature>
<evidence type="ECO:0000313" key="2">
    <source>
        <dbReference type="EMBL" id="SNR15313.1"/>
    </source>
</evidence>
<dbReference type="Proteomes" id="UP000215214">
    <property type="component" value="Chromosome TJEJU"/>
</dbReference>
<dbReference type="Gene3D" id="2.70.70.10">
    <property type="entry name" value="Glucose Permease (Domain IIA)"/>
    <property type="match status" value="1"/>
</dbReference>
<organism evidence="2 3">
    <name type="scientific">Tenacibaculum jejuense</name>
    <dbReference type="NCBI Taxonomy" id="584609"/>
    <lineage>
        <taxon>Bacteria</taxon>
        <taxon>Pseudomonadati</taxon>
        <taxon>Bacteroidota</taxon>
        <taxon>Flavobacteriia</taxon>
        <taxon>Flavobacteriales</taxon>
        <taxon>Flavobacteriaceae</taxon>
        <taxon>Tenacibaculum</taxon>
    </lineage>
</organism>
<dbReference type="Pfam" id="PF01551">
    <property type="entry name" value="Peptidase_M23"/>
    <property type="match status" value="2"/>
</dbReference>
<dbReference type="CDD" id="cd12797">
    <property type="entry name" value="M23_peptidase"/>
    <property type="match status" value="1"/>
</dbReference>
<protein>
    <submittedName>
        <fullName evidence="2">Probable secreted M23/M37 family peptidase</fullName>
    </submittedName>
</protein>
<keyword evidence="3" id="KW-1185">Reference proteome</keyword>
<dbReference type="KEGG" id="tje:TJEJU_1585"/>
<gene>
    <name evidence="2" type="ORF">TJEJU_1585</name>
</gene>